<dbReference type="InterPro" id="IPR029058">
    <property type="entry name" value="AB_hydrolase_fold"/>
</dbReference>
<name>A0ABS0CC04_9NOCA</name>
<accession>A0ABS0CC04</accession>
<dbReference type="InterPro" id="IPR000639">
    <property type="entry name" value="Epox_hydrolase-like"/>
</dbReference>
<dbReference type="InterPro" id="IPR010497">
    <property type="entry name" value="Epoxide_hydro_N"/>
</dbReference>
<feature type="domain" description="Epoxide hydrolase N-terminal" evidence="4">
    <location>
        <begin position="7"/>
        <end position="114"/>
    </location>
</feature>
<dbReference type="PANTHER" id="PTHR21661:SF35">
    <property type="entry name" value="EPOXIDE HYDROLASE"/>
    <property type="match status" value="1"/>
</dbReference>
<keyword evidence="3 5" id="KW-0378">Hydrolase</keyword>
<keyword evidence="2" id="KW-0058">Aromatic hydrocarbons catabolism</keyword>
<dbReference type="PANTHER" id="PTHR21661">
    <property type="entry name" value="EPOXIDE HYDROLASE 1-RELATED"/>
    <property type="match status" value="1"/>
</dbReference>
<gene>
    <name evidence="5" type="ORF">IU470_12545</name>
</gene>
<dbReference type="Proteomes" id="UP000807309">
    <property type="component" value="Unassembled WGS sequence"/>
</dbReference>
<evidence type="ECO:0000256" key="2">
    <source>
        <dbReference type="ARBA" id="ARBA00022797"/>
    </source>
</evidence>
<evidence type="ECO:0000313" key="6">
    <source>
        <dbReference type="Proteomes" id="UP000807309"/>
    </source>
</evidence>
<reference evidence="5 6" key="1">
    <citation type="submission" date="2020-10" db="EMBL/GenBank/DDBJ databases">
        <title>Identification of Nocardia species via Next-generation sequencing and recognition of intraspecies genetic diversity.</title>
        <authorList>
            <person name="Li P."/>
            <person name="Li P."/>
            <person name="Lu B."/>
        </authorList>
    </citation>
    <scope>NUCLEOTIDE SEQUENCE [LARGE SCALE GENOMIC DNA]</scope>
    <source>
        <strain evidence="5 6">N-11</strain>
    </source>
</reference>
<comment type="similarity">
    <text evidence="1">Belongs to the peptidase S33 family.</text>
</comment>
<sequence>MTNTNQIRPFRIDIAQAELDDLRERLGRTRSPHVVPGTEADWGRGIAPRYLRELVTYWRAKFDWRAQEARLNAYDQFVTEIDGQTIHFFHVRSPEPEAIPLLITHGYPGSVAEFLDVIGPLTDPRSHGGDPADAFHVVIPSLPGFGFSTPLASAGWELARTTEAFAELMHRLGYAKFAAQGGDIGAGVTGRLAANHPERVIATHVNSDQGSLGLVGEQLPIPDGLTEDELAALDVARERWAQQKGYLVLQTTQPNAIAAALTDSPVAQLGWIAEKFQLWTDPARAEGEAVDRDLLLTNVSIYWFTRSGASAAQFLWETAHSGMDWVAPSAVPQGWAVFDTHPLVRRVMNPDGRIEHFTEYAEGGHFAAAEQPDLFVADVRKFFRDYRG</sequence>
<dbReference type="SUPFAM" id="SSF53474">
    <property type="entry name" value="alpha/beta-Hydrolases"/>
    <property type="match status" value="1"/>
</dbReference>
<proteinExistence type="inferred from homology"/>
<organism evidence="5 6">
    <name type="scientific">Nocardia abscessus</name>
    <dbReference type="NCBI Taxonomy" id="120957"/>
    <lineage>
        <taxon>Bacteria</taxon>
        <taxon>Bacillati</taxon>
        <taxon>Actinomycetota</taxon>
        <taxon>Actinomycetes</taxon>
        <taxon>Mycobacteriales</taxon>
        <taxon>Nocardiaceae</taxon>
        <taxon>Nocardia</taxon>
    </lineage>
</organism>
<evidence type="ECO:0000259" key="4">
    <source>
        <dbReference type="Pfam" id="PF06441"/>
    </source>
</evidence>
<dbReference type="PIRSF" id="PIRSF001112">
    <property type="entry name" value="Epoxide_hydrolase"/>
    <property type="match status" value="1"/>
</dbReference>
<dbReference type="GO" id="GO:0016787">
    <property type="term" value="F:hydrolase activity"/>
    <property type="evidence" value="ECO:0007669"/>
    <property type="project" value="UniProtKB-KW"/>
</dbReference>
<protein>
    <submittedName>
        <fullName evidence="5">Epoxide hydrolase</fullName>
    </submittedName>
</protein>
<evidence type="ECO:0000256" key="3">
    <source>
        <dbReference type="ARBA" id="ARBA00022801"/>
    </source>
</evidence>
<dbReference type="PRINTS" id="PR00412">
    <property type="entry name" value="EPOXHYDRLASE"/>
</dbReference>
<evidence type="ECO:0000313" key="5">
    <source>
        <dbReference type="EMBL" id="MBF6225928.1"/>
    </source>
</evidence>
<comment type="caution">
    <text evidence="5">The sequence shown here is derived from an EMBL/GenBank/DDBJ whole genome shotgun (WGS) entry which is preliminary data.</text>
</comment>
<dbReference type="InterPro" id="IPR016292">
    <property type="entry name" value="Epoxide_hydrolase"/>
</dbReference>
<keyword evidence="6" id="KW-1185">Reference proteome</keyword>
<dbReference type="EMBL" id="JADLRE010000008">
    <property type="protein sequence ID" value="MBF6225928.1"/>
    <property type="molecule type" value="Genomic_DNA"/>
</dbReference>
<dbReference type="Pfam" id="PF06441">
    <property type="entry name" value="EHN"/>
    <property type="match status" value="1"/>
</dbReference>
<evidence type="ECO:0000256" key="1">
    <source>
        <dbReference type="ARBA" id="ARBA00010088"/>
    </source>
</evidence>
<dbReference type="RefSeq" id="WP_195033115.1">
    <property type="nucleotide sequence ID" value="NZ_JADLRE010000008.1"/>
</dbReference>
<dbReference type="Gene3D" id="3.40.50.1820">
    <property type="entry name" value="alpha/beta hydrolase"/>
    <property type="match status" value="1"/>
</dbReference>